<proteinExistence type="predicted"/>
<name>A0A929FCM3_LEPEC</name>
<dbReference type="SUPFAM" id="SSF158446">
    <property type="entry name" value="IVS-encoded protein-like"/>
    <property type="match status" value="1"/>
</dbReference>
<dbReference type="RefSeq" id="WP_193996032.1">
    <property type="nucleotide sequence ID" value="NZ_JADEXP010000380.1"/>
</dbReference>
<evidence type="ECO:0000313" key="2">
    <source>
        <dbReference type="Proteomes" id="UP000615026"/>
    </source>
</evidence>
<dbReference type="Gene3D" id="1.20.1440.60">
    <property type="entry name" value="23S rRNA-intervening sequence"/>
    <property type="match status" value="1"/>
</dbReference>
<dbReference type="InterPro" id="IPR036583">
    <property type="entry name" value="23S_rRNA_IVS_sf"/>
</dbReference>
<evidence type="ECO:0000313" key="1">
    <source>
        <dbReference type="EMBL" id="MBE9070149.1"/>
    </source>
</evidence>
<organism evidence="1 2">
    <name type="scientific">Leptolyngbya cf. ectocarpi LEGE 11479</name>
    <dbReference type="NCBI Taxonomy" id="1828722"/>
    <lineage>
        <taxon>Bacteria</taxon>
        <taxon>Bacillati</taxon>
        <taxon>Cyanobacteriota</taxon>
        <taxon>Cyanophyceae</taxon>
        <taxon>Leptolyngbyales</taxon>
        <taxon>Leptolyngbyaceae</taxon>
        <taxon>Leptolyngbya group</taxon>
        <taxon>Leptolyngbya</taxon>
    </lineage>
</organism>
<dbReference type="Proteomes" id="UP000615026">
    <property type="component" value="Unassembled WGS sequence"/>
</dbReference>
<comment type="caution">
    <text evidence="1">The sequence shown here is derived from an EMBL/GenBank/DDBJ whole genome shotgun (WGS) entry which is preliminary data.</text>
</comment>
<dbReference type="Pfam" id="PF05635">
    <property type="entry name" value="23S_rRNA_IVP"/>
    <property type="match status" value="1"/>
</dbReference>
<dbReference type="EMBL" id="JADEXP010000380">
    <property type="protein sequence ID" value="MBE9070149.1"/>
    <property type="molecule type" value="Genomic_DNA"/>
</dbReference>
<dbReference type="InterPro" id="IPR012657">
    <property type="entry name" value="23S_rRNA-intervening_sequence"/>
</dbReference>
<keyword evidence="2" id="KW-1185">Reference proteome</keyword>
<accession>A0A929FCM3</accession>
<protein>
    <submittedName>
        <fullName evidence="1">Four helix bundle protein</fullName>
    </submittedName>
</protein>
<reference evidence="1" key="1">
    <citation type="submission" date="2020-10" db="EMBL/GenBank/DDBJ databases">
        <authorList>
            <person name="Castelo-Branco R."/>
            <person name="Eusebio N."/>
            <person name="Adriana R."/>
            <person name="Vieira A."/>
            <person name="Brugerolle De Fraissinette N."/>
            <person name="Rezende De Castro R."/>
            <person name="Schneider M.P."/>
            <person name="Vasconcelos V."/>
            <person name="Leao P.N."/>
        </authorList>
    </citation>
    <scope>NUCLEOTIDE SEQUENCE</scope>
    <source>
        <strain evidence="1">LEGE 11479</strain>
    </source>
</reference>
<gene>
    <name evidence="1" type="ORF">IQ260_26255</name>
</gene>
<dbReference type="AlphaFoldDB" id="A0A929FCM3"/>
<sequence length="130" mass="14453">MGQELIAAYQELTVYQLAFEASMKLYWLLPQASVEEEDSLCHKLVEASQLVCANLAEAWGKRRYHEAFIAKLSEAETKAAAVQTWLAFAMECGYIKADEGLAHSDCYGGILTSIGELIENAEAWLMEIPC</sequence>
<dbReference type="NCBIfam" id="TIGR02436">
    <property type="entry name" value="four helix bundle protein"/>
    <property type="match status" value="1"/>
</dbReference>